<dbReference type="Proteomes" id="UP001159363">
    <property type="component" value="Chromosome 15"/>
</dbReference>
<protein>
    <submittedName>
        <fullName evidence="1">Uncharacterized protein</fullName>
    </submittedName>
</protein>
<reference evidence="1 2" key="1">
    <citation type="submission" date="2023-02" db="EMBL/GenBank/DDBJ databases">
        <title>LHISI_Scaffold_Assembly.</title>
        <authorList>
            <person name="Stuart O.P."/>
            <person name="Cleave R."/>
            <person name="Magrath M.J.L."/>
            <person name="Mikheyev A.S."/>
        </authorList>
    </citation>
    <scope>NUCLEOTIDE SEQUENCE [LARGE SCALE GENOMIC DNA]</scope>
    <source>
        <strain evidence="1">Daus_M_001</strain>
        <tissue evidence="1">Leg muscle</tissue>
    </source>
</reference>
<gene>
    <name evidence="1" type="ORF">PR048_032588</name>
</gene>
<accession>A0ABQ9G5K6</accession>
<evidence type="ECO:0000313" key="2">
    <source>
        <dbReference type="Proteomes" id="UP001159363"/>
    </source>
</evidence>
<evidence type="ECO:0000313" key="1">
    <source>
        <dbReference type="EMBL" id="KAJ8866727.1"/>
    </source>
</evidence>
<keyword evidence="2" id="KW-1185">Reference proteome</keyword>
<name>A0ABQ9G5K6_9NEOP</name>
<dbReference type="EMBL" id="JARBHB010000016">
    <property type="protein sequence ID" value="KAJ8866727.1"/>
    <property type="molecule type" value="Genomic_DNA"/>
</dbReference>
<comment type="caution">
    <text evidence="1">The sequence shown here is derived from an EMBL/GenBank/DDBJ whole genome shotgun (WGS) entry which is preliminary data.</text>
</comment>
<proteinExistence type="predicted"/>
<organism evidence="1 2">
    <name type="scientific">Dryococelus australis</name>
    <dbReference type="NCBI Taxonomy" id="614101"/>
    <lineage>
        <taxon>Eukaryota</taxon>
        <taxon>Metazoa</taxon>
        <taxon>Ecdysozoa</taxon>
        <taxon>Arthropoda</taxon>
        <taxon>Hexapoda</taxon>
        <taxon>Insecta</taxon>
        <taxon>Pterygota</taxon>
        <taxon>Neoptera</taxon>
        <taxon>Polyneoptera</taxon>
        <taxon>Phasmatodea</taxon>
        <taxon>Verophasmatodea</taxon>
        <taxon>Anareolatae</taxon>
        <taxon>Phasmatidae</taxon>
        <taxon>Eurycanthinae</taxon>
        <taxon>Dryococelus</taxon>
    </lineage>
</organism>
<sequence>MGWRNILEVELSQQGFRKFVKANSQQSVVLYTQLHSARDFVLYSLLHRTMLPRRPLALFKEVRTSEAYKPGSARGDRDMRMYSLGFRKVVTAKSVRRECGVVESVSAGQVVIACSLASRRTALRALWTGGWDSAPGHLLKSHKLTKHDDNCGGRGIVVVRLLASGVSHVGVVPDDAAGRRVFSAISRFPPPLHSCAASLSPRFTLVSQDLAVKSDSHPLSWIYEIFAILWKCSFMAGGNLHLRAAQISSLAHRNSVRQFRALRVASMAHLMHVAVSPLLLPRLSASKRTNHLQVGDVLTMAI</sequence>